<sequence>MDSSDSEWEPSQAQYMSDDFKAKARPPHTRTSADASVQTDGLPHPAQEKVKEWVMDEYDTASGCAEVEEANEALRDKLSRLEALYAGALYQLDAVRAALVDEPAVLDPTEQSQYLLVQNRLYDPWTGLSFPQVPTSPPEPHKSGVLSRTVYTNDALSDIQYAAEQLVGDFVANDTIATETTEE</sequence>
<dbReference type="OrthoDB" id="2756430at2759"/>
<accession>A0A060S3Q7</accession>
<dbReference type="Proteomes" id="UP000029665">
    <property type="component" value="Unassembled WGS sequence"/>
</dbReference>
<proteinExistence type="predicted"/>
<evidence type="ECO:0000313" key="2">
    <source>
        <dbReference type="EMBL" id="CDO68945.1"/>
    </source>
</evidence>
<protein>
    <submittedName>
        <fullName evidence="2">Uncharacterized protein</fullName>
    </submittedName>
</protein>
<feature type="compositionally biased region" description="Polar residues" evidence="1">
    <location>
        <begin position="29"/>
        <end position="39"/>
    </location>
</feature>
<dbReference type="EMBL" id="CCBP010000028">
    <property type="protein sequence ID" value="CDO68945.1"/>
    <property type="molecule type" value="Genomic_DNA"/>
</dbReference>
<organism evidence="2 3">
    <name type="scientific">Pycnoporus cinnabarinus</name>
    <name type="common">Cinnabar-red polypore</name>
    <name type="synonym">Trametes cinnabarina</name>
    <dbReference type="NCBI Taxonomy" id="5643"/>
    <lineage>
        <taxon>Eukaryota</taxon>
        <taxon>Fungi</taxon>
        <taxon>Dikarya</taxon>
        <taxon>Basidiomycota</taxon>
        <taxon>Agaricomycotina</taxon>
        <taxon>Agaricomycetes</taxon>
        <taxon>Polyporales</taxon>
        <taxon>Polyporaceae</taxon>
        <taxon>Trametes</taxon>
    </lineage>
</organism>
<comment type="caution">
    <text evidence="2">The sequence shown here is derived from an EMBL/GenBank/DDBJ whole genome shotgun (WGS) entry which is preliminary data.</text>
</comment>
<reference evidence="2" key="1">
    <citation type="submission" date="2014-01" db="EMBL/GenBank/DDBJ databases">
        <title>The genome of the white-rot fungus Pycnoporus cinnabarinus: a basidiomycete model with a versatile arsenal for lignocellulosic biomass breakdown.</title>
        <authorList>
            <person name="Levasseur A."/>
            <person name="Lomascolo A."/>
            <person name="Ruiz-Duenas F.J."/>
            <person name="Uzan E."/>
            <person name="Piumi F."/>
            <person name="Kues U."/>
            <person name="Ram A.F.J."/>
            <person name="Murat C."/>
            <person name="Haon M."/>
            <person name="Benoit I."/>
            <person name="Arfi Y."/>
            <person name="Chevret D."/>
            <person name="Drula E."/>
            <person name="Kwon M.J."/>
            <person name="Gouret P."/>
            <person name="Lesage-Meessen L."/>
            <person name="Lombard V."/>
            <person name="Mariette J."/>
            <person name="Noirot C."/>
            <person name="Park J."/>
            <person name="Patyshakuliyeva A."/>
            <person name="Wieneger R.A.B."/>
            <person name="Wosten H.A.B."/>
            <person name="Martin F."/>
            <person name="Coutinho P.M."/>
            <person name="de Vries R."/>
            <person name="Martinez A.T."/>
            <person name="Klopp C."/>
            <person name="Pontarotti P."/>
            <person name="Henrissat B."/>
            <person name="Record E."/>
        </authorList>
    </citation>
    <scope>NUCLEOTIDE SEQUENCE [LARGE SCALE GENOMIC DNA]</scope>
    <source>
        <strain evidence="2">BRFM137</strain>
    </source>
</reference>
<dbReference type="AlphaFoldDB" id="A0A060S3Q7"/>
<evidence type="ECO:0000256" key="1">
    <source>
        <dbReference type="SAM" id="MobiDB-lite"/>
    </source>
</evidence>
<name>A0A060S3Q7_PYCCI</name>
<gene>
    <name evidence="2" type="ORF">BN946_scf185000.g88</name>
</gene>
<feature type="region of interest" description="Disordered" evidence="1">
    <location>
        <begin position="1"/>
        <end position="48"/>
    </location>
</feature>
<evidence type="ECO:0000313" key="3">
    <source>
        <dbReference type="Proteomes" id="UP000029665"/>
    </source>
</evidence>
<keyword evidence="3" id="KW-1185">Reference proteome</keyword>
<dbReference type="HOGENOM" id="CLU_1627915_0_0_1"/>